<proteinExistence type="inferred from homology"/>
<keyword evidence="6 13" id="KW-0441">Lipid A biosynthesis</keyword>
<evidence type="ECO:0000256" key="2">
    <source>
        <dbReference type="ARBA" id="ARBA00004870"/>
    </source>
</evidence>
<dbReference type="EMBL" id="BMKE01000010">
    <property type="protein sequence ID" value="GGB42800.1"/>
    <property type="molecule type" value="Genomic_DNA"/>
</dbReference>
<keyword evidence="11 13" id="KW-0443">Lipid metabolism</keyword>
<dbReference type="Proteomes" id="UP000646152">
    <property type="component" value="Unassembled WGS sequence"/>
</dbReference>
<evidence type="ECO:0000256" key="9">
    <source>
        <dbReference type="ARBA" id="ARBA00022777"/>
    </source>
</evidence>
<evidence type="ECO:0000313" key="15">
    <source>
        <dbReference type="Proteomes" id="UP000646152"/>
    </source>
</evidence>
<dbReference type="InterPro" id="IPR003758">
    <property type="entry name" value="LpxK"/>
</dbReference>
<accession>A0ABQ1II73</accession>
<keyword evidence="9 13" id="KW-0418">Kinase</keyword>
<evidence type="ECO:0000313" key="14">
    <source>
        <dbReference type="EMBL" id="GGB42800.1"/>
    </source>
</evidence>
<dbReference type="HAMAP" id="MF_00409">
    <property type="entry name" value="LpxK"/>
    <property type="match status" value="1"/>
</dbReference>
<keyword evidence="10 13" id="KW-0067">ATP-binding</keyword>
<protein>
    <recommendedName>
        <fullName evidence="4 13">Tetraacyldisaccharide 4'-kinase</fullName>
        <ecNumber evidence="3 13">2.7.1.130</ecNumber>
    </recommendedName>
    <alternativeName>
        <fullName evidence="12 13">Lipid A 4'-kinase</fullName>
    </alternativeName>
</protein>
<keyword evidence="15" id="KW-1185">Reference proteome</keyword>
<dbReference type="RefSeq" id="WP_188629501.1">
    <property type="nucleotide sequence ID" value="NZ_BMKE01000010.1"/>
</dbReference>
<dbReference type="Pfam" id="PF02606">
    <property type="entry name" value="LpxK"/>
    <property type="match status" value="1"/>
</dbReference>
<evidence type="ECO:0000256" key="4">
    <source>
        <dbReference type="ARBA" id="ARBA00016436"/>
    </source>
</evidence>
<dbReference type="PANTHER" id="PTHR42724">
    <property type="entry name" value="TETRAACYLDISACCHARIDE 4'-KINASE"/>
    <property type="match status" value="1"/>
</dbReference>
<comment type="pathway">
    <text evidence="2 13">Glycolipid biosynthesis; lipid IV(A) biosynthesis; lipid IV(A) from (3R)-3-hydroxytetradecanoyl-[acyl-carrier-protein] and UDP-N-acetyl-alpha-D-glucosamine: step 6/6.</text>
</comment>
<comment type="function">
    <text evidence="1 13">Transfers the gamma-phosphate of ATP to the 4'-position of a tetraacyldisaccharide 1-phosphate intermediate (termed DS-1-P) to form tetraacyldisaccharide 1,4'-bis-phosphate (lipid IVA).</text>
</comment>
<sequence length="327" mass="35726">MQAWYKGAVWLWLLAPLSAVFALVSGLRRALFRFGLKAKYQAPVPVIVVGNLTVGGNGKTPLVVWLVQWLREQGYTPGVISRGYGGNSEQYPLLLTADTRPEQAGDEPVLIYRRTGCPVVVGPKRAEAAALLTSLSAVDIIISDDGLQHYALARDIELVVVDGKRRFGNGCLLPMGPLREGQWRLNKVDAIINNGGPAHQGEFIMRLQPGILQPVSDTPECSTSRCTPGVGARVHALAGIGHPPRFFATLEQLGFKVEQRLALADHKAVMPEQLAHLHAAPLLITEKDAVKWPGGHPDTWYLPVDAQLPHAFEHLLITRLKELHDGD</sequence>
<evidence type="ECO:0000256" key="8">
    <source>
        <dbReference type="ARBA" id="ARBA00022741"/>
    </source>
</evidence>
<gene>
    <name evidence="13 14" type="primary">lpxK</name>
    <name evidence="14" type="ORF">GCM10011502_15180</name>
</gene>
<keyword evidence="7 13" id="KW-0808">Transferase</keyword>
<keyword evidence="5 13" id="KW-0444">Lipid biosynthesis</keyword>
<comment type="catalytic activity">
    <reaction evidence="13">
        <text>a lipid A disaccharide + ATP = a lipid IVA + ADP + H(+)</text>
        <dbReference type="Rhea" id="RHEA:67840"/>
        <dbReference type="ChEBI" id="CHEBI:15378"/>
        <dbReference type="ChEBI" id="CHEBI:30616"/>
        <dbReference type="ChEBI" id="CHEBI:176343"/>
        <dbReference type="ChEBI" id="CHEBI:176425"/>
        <dbReference type="ChEBI" id="CHEBI:456216"/>
        <dbReference type="EC" id="2.7.1.130"/>
    </reaction>
</comment>
<evidence type="ECO:0000256" key="6">
    <source>
        <dbReference type="ARBA" id="ARBA00022556"/>
    </source>
</evidence>
<evidence type="ECO:0000256" key="10">
    <source>
        <dbReference type="ARBA" id="ARBA00022840"/>
    </source>
</evidence>
<dbReference type="PANTHER" id="PTHR42724:SF1">
    <property type="entry name" value="TETRAACYLDISACCHARIDE 4'-KINASE, MITOCHONDRIAL-RELATED"/>
    <property type="match status" value="1"/>
</dbReference>
<evidence type="ECO:0000256" key="5">
    <source>
        <dbReference type="ARBA" id="ARBA00022516"/>
    </source>
</evidence>
<dbReference type="SUPFAM" id="SSF52540">
    <property type="entry name" value="P-loop containing nucleoside triphosphate hydrolases"/>
    <property type="match status" value="1"/>
</dbReference>
<reference evidence="15" key="1">
    <citation type="journal article" date="2019" name="Int. J. Syst. Evol. Microbiol.">
        <title>The Global Catalogue of Microorganisms (GCM) 10K type strain sequencing project: providing services to taxonomists for standard genome sequencing and annotation.</title>
        <authorList>
            <consortium name="The Broad Institute Genomics Platform"/>
            <consortium name="The Broad Institute Genome Sequencing Center for Infectious Disease"/>
            <person name="Wu L."/>
            <person name="Ma J."/>
        </authorList>
    </citation>
    <scope>NUCLEOTIDE SEQUENCE [LARGE SCALE GENOMIC DNA]</scope>
    <source>
        <strain evidence="15">CGMCC 1.15923</strain>
    </source>
</reference>
<evidence type="ECO:0000256" key="11">
    <source>
        <dbReference type="ARBA" id="ARBA00023098"/>
    </source>
</evidence>
<feature type="binding site" evidence="13">
    <location>
        <begin position="53"/>
        <end position="60"/>
    </location>
    <ligand>
        <name>ATP</name>
        <dbReference type="ChEBI" id="CHEBI:30616"/>
    </ligand>
</feature>
<evidence type="ECO:0000256" key="13">
    <source>
        <dbReference type="HAMAP-Rule" id="MF_00409"/>
    </source>
</evidence>
<keyword evidence="8 13" id="KW-0547">Nucleotide-binding</keyword>
<dbReference type="EC" id="2.7.1.130" evidence="3 13"/>
<comment type="caution">
    <text evidence="14">The sequence shown here is derived from an EMBL/GenBank/DDBJ whole genome shotgun (WGS) entry which is preliminary data.</text>
</comment>
<organism evidence="14 15">
    <name type="scientific">Oceanisphaera marina</name>
    <dbReference type="NCBI Taxonomy" id="2017550"/>
    <lineage>
        <taxon>Bacteria</taxon>
        <taxon>Pseudomonadati</taxon>
        <taxon>Pseudomonadota</taxon>
        <taxon>Gammaproteobacteria</taxon>
        <taxon>Aeromonadales</taxon>
        <taxon>Aeromonadaceae</taxon>
        <taxon>Oceanisphaera</taxon>
    </lineage>
</organism>
<dbReference type="NCBIfam" id="TIGR00682">
    <property type="entry name" value="lpxK"/>
    <property type="match status" value="1"/>
</dbReference>
<evidence type="ECO:0000256" key="3">
    <source>
        <dbReference type="ARBA" id="ARBA00012071"/>
    </source>
</evidence>
<evidence type="ECO:0000256" key="12">
    <source>
        <dbReference type="ARBA" id="ARBA00029757"/>
    </source>
</evidence>
<dbReference type="InterPro" id="IPR027417">
    <property type="entry name" value="P-loop_NTPase"/>
</dbReference>
<comment type="similarity">
    <text evidence="13">Belongs to the LpxK family.</text>
</comment>
<evidence type="ECO:0000256" key="7">
    <source>
        <dbReference type="ARBA" id="ARBA00022679"/>
    </source>
</evidence>
<name>A0ABQ1II73_9GAMM</name>
<evidence type="ECO:0000256" key="1">
    <source>
        <dbReference type="ARBA" id="ARBA00002274"/>
    </source>
</evidence>